<sequence>MNFRATATSSVVVIDNYDSFVFTLVAYLRELEVKVEVIEGAEFSVVEAIARVRASSGVLIALGPGRPEDVPTSLALAEYAVANSHPLLGVCLGLQVIVAALGGRVLEAPELIHGQTSPIVHKGDPLFAGLPSGFAAMRYHSLAAERSSLPAALEVTATSPEGVVMGVRHRDAPLVGVQFHLESVLTEGGFRLLANWLSELNCARSNEIQPTMVSSKQ</sequence>
<dbReference type="PRINTS" id="PR00096">
    <property type="entry name" value="GATASE"/>
</dbReference>
<comment type="caution">
    <text evidence="3">The sequence shown here is derived from an EMBL/GenBank/DDBJ whole genome shotgun (WGS) entry which is preliminary data.</text>
</comment>
<dbReference type="AlphaFoldDB" id="A0A2S5YA01"/>
<proteinExistence type="predicted"/>
<keyword evidence="3" id="KW-0808">Transferase</keyword>
<keyword evidence="1 3" id="KW-0315">Glutamine amidotransferase</keyword>
<dbReference type="InterPro" id="IPR050472">
    <property type="entry name" value="Anth_synth/Amidotransfase"/>
</dbReference>
<dbReference type="Gene3D" id="3.40.50.880">
    <property type="match status" value="1"/>
</dbReference>
<dbReference type="GO" id="GO:0000162">
    <property type="term" value="P:L-tryptophan biosynthetic process"/>
    <property type="evidence" value="ECO:0007669"/>
    <property type="project" value="TreeGrafter"/>
</dbReference>
<protein>
    <submittedName>
        <fullName evidence="3">Type 1 glutamine amidotransferase</fullName>
    </submittedName>
</protein>
<reference evidence="3 4" key="1">
    <citation type="submission" date="2018-02" db="EMBL/GenBank/DDBJ databases">
        <title>Bacteriophage NCPPB3778 and a type I-E CRISPR drive the evolution of the US Biological Select Agent, Rathayibacter toxicus.</title>
        <authorList>
            <person name="Davis E.W.II."/>
            <person name="Tabima J.F."/>
            <person name="Weisberg A.J."/>
            <person name="Lopes L.D."/>
            <person name="Wiseman M.S."/>
            <person name="Wiseman M.S."/>
            <person name="Pupko T."/>
            <person name="Belcher M.S."/>
            <person name="Sechler A.J."/>
            <person name="Tancos M.A."/>
            <person name="Schroeder B.K."/>
            <person name="Murray T.D."/>
            <person name="Luster D.G."/>
            <person name="Schneider W.L."/>
            <person name="Rogers E."/>
            <person name="Andreote F.D."/>
            <person name="Grunwald N.J."/>
            <person name="Putnam M.L."/>
            <person name="Chang J.H."/>
        </authorList>
    </citation>
    <scope>NUCLEOTIDE SEQUENCE [LARGE SCALE GENOMIC DNA]</scope>
    <source>
        <strain evidence="3 4">FH99</strain>
    </source>
</reference>
<dbReference type="InterPro" id="IPR006221">
    <property type="entry name" value="TrpG/PapA_dom"/>
</dbReference>
<dbReference type="Proteomes" id="UP000237966">
    <property type="component" value="Unassembled WGS sequence"/>
</dbReference>
<evidence type="ECO:0000259" key="2">
    <source>
        <dbReference type="Pfam" id="PF00117"/>
    </source>
</evidence>
<dbReference type="FunFam" id="3.40.50.880:FF:000003">
    <property type="entry name" value="Anthranilate synthase component II"/>
    <property type="match status" value="1"/>
</dbReference>
<dbReference type="PANTHER" id="PTHR43418">
    <property type="entry name" value="MULTIFUNCTIONAL TRYPTOPHAN BIOSYNTHESIS PROTEIN-RELATED"/>
    <property type="match status" value="1"/>
</dbReference>
<accession>A0A2S5YA01</accession>
<dbReference type="InterPro" id="IPR029062">
    <property type="entry name" value="Class_I_gatase-like"/>
</dbReference>
<organism evidence="3 4">
    <name type="scientific">Rathayibacter toxicus</name>
    <dbReference type="NCBI Taxonomy" id="145458"/>
    <lineage>
        <taxon>Bacteria</taxon>
        <taxon>Bacillati</taxon>
        <taxon>Actinomycetota</taxon>
        <taxon>Actinomycetes</taxon>
        <taxon>Micrococcales</taxon>
        <taxon>Microbacteriaceae</taxon>
        <taxon>Rathayibacter</taxon>
    </lineage>
</organism>
<dbReference type="CDD" id="cd01743">
    <property type="entry name" value="GATase1_Anthranilate_Synthase"/>
    <property type="match status" value="1"/>
</dbReference>
<dbReference type="PRINTS" id="PR00099">
    <property type="entry name" value="CPSGATASE"/>
</dbReference>
<name>A0A2S5YA01_9MICO</name>
<dbReference type="GO" id="GO:0016740">
    <property type="term" value="F:transferase activity"/>
    <property type="evidence" value="ECO:0007669"/>
    <property type="project" value="UniProtKB-KW"/>
</dbReference>
<dbReference type="RefSeq" id="WP_027692780.1">
    <property type="nucleotide sequence ID" value="NZ_CP037977.1"/>
</dbReference>
<dbReference type="OrthoDB" id="9803598at2"/>
<dbReference type="PANTHER" id="PTHR43418:SF4">
    <property type="entry name" value="MULTIFUNCTIONAL TRYPTOPHAN BIOSYNTHESIS PROTEIN"/>
    <property type="match status" value="1"/>
</dbReference>
<dbReference type="Pfam" id="PF00117">
    <property type="entry name" value="GATase"/>
    <property type="match status" value="1"/>
</dbReference>
<gene>
    <name evidence="3" type="ORF">C5C51_00620</name>
</gene>
<evidence type="ECO:0000313" key="3">
    <source>
        <dbReference type="EMBL" id="PPI17165.1"/>
    </source>
</evidence>
<dbReference type="SUPFAM" id="SSF52317">
    <property type="entry name" value="Class I glutamine amidotransferase-like"/>
    <property type="match status" value="1"/>
</dbReference>
<dbReference type="InterPro" id="IPR017926">
    <property type="entry name" value="GATASE"/>
</dbReference>
<evidence type="ECO:0000256" key="1">
    <source>
        <dbReference type="ARBA" id="ARBA00022962"/>
    </source>
</evidence>
<dbReference type="PROSITE" id="PS51273">
    <property type="entry name" value="GATASE_TYPE_1"/>
    <property type="match status" value="1"/>
</dbReference>
<dbReference type="NCBIfam" id="TIGR00566">
    <property type="entry name" value="trpG_papA"/>
    <property type="match status" value="1"/>
</dbReference>
<dbReference type="GO" id="GO:0005829">
    <property type="term" value="C:cytosol"/>
    <property type="evidence" value="ECO:0007669"/>
    <property type="project" value="TreeGrafter"/>
</dbReference>
<dbReference type="GO" id="GO:0004049">
    <property type="term" value="F:anthranilate synthase activity"/>
    <property type="evidence" value="ECO:0007669"/>
    <property type="project" value="TreeGrafter"/>
</dbReference>
<dbReference type="EMBL" id="PSWU01000001">
    <property type="protein sequence ID" value="PPI17165.1"/>
    <property type="molecule type" value="Genomic_DNA"/>
</dbReference>
<feature type="domain" description="Glutamine amidotransferase" evidence="2">
    <location>
        <begin position="12"/>
        <end position="197"/>
    </location>
</feature>
<evidence type="ECO:0000313" key="4">
    <source>
        <dbReference type="Proteomes" id="UP000237966"/>
    </source>
</evidence>
<dbReference type="PRINTS" id="PR00097">
    <property type="entry name" value="ANTSNTHASEII"/>
</dbReference>